<dbReference type="GO" id="GO:0005576">
    <property type="term" value="C:extracellular region"/>
    <property type="evidence" value="ECO:0007669"/>
    <property type="project" value="UniProtKB-ARBA"/>
</dbReference>
<feature type="domain" description="Kazal-like" evidence="33">
    <location>
        <begin position="406"/>
        <end position="461"/>
    </location>
</feature>
<dbReference type="InterPro" id="IPR050372">
    <property type="entry name" value="Neurexin-related_CASP"/>
</dbReference>
<feature type="domain" description="Laminin EGF-like" evidence="31">
    <location>
        <begin position="844"/>
        <end position="900"/>
    </location>
</feature>
<evidence type="ECO:0000256" key="16">
    <source>
        <dbReference type="ARBA" id="ARBA00023018"/>
    </source>
</evidence>
<keyword evidence="20" id="KW-0357">Heparan sulfate</keyword>
<keyword evidence="18 23" id="KW-1015">Disulfide bond</keyword>
<dbReference type="GO" id="GO:0045202">
    <property type="term" value="C:synapse"/>
    <property type="evidence" value="ECO:0007669"/>
    <property type="project" value="UniProtKB-SubCell"/>
</dbReference>
<dbReference type="InterPro" id="IPR003645">
    <property type="entry name" value="Fol_N"/>
</dbReference>
<keyword evidence="9" id="KW-0812">Transmembrane</keyword>
<evidence type="ECO:0000256" key="23">
    <source>
        <dbReference type="PROSITE-ProRule" id="PRU00076"/>
    </source>
</evidence>
<dbReference type="OrthoDB" id="5983569at2759"/>
<dbReference type="InterPro" id="IPR002350">
    <property type="entry name" value="Kazal_dom"/>
</dbReference>
<dbReference type="Gene3D" id="2.60.120.200">
    <property type="match status" value="3"/>
</dbReference>
<evidence type="ECO:0000313" key="34">
    <source>
        <dbReference type="EMBL" id="NXQ58704.1"/>
    </source>
</evidence>
<organism evidence="34 35">
    <name type="scientific">Anthoscopus minutus</name>
    <name type="common">Southern penduline-tit</name>
    <dbReference type="NCBI Taxonomy" id="156561"/>
    <lineage>
        <taxon>Eukaryota</taxon>
        <taxon>Metazoa</taxon>
        <taxon>Chordata</taxon>
        <taxon>Craniata</taxon>
        <taxon>Vertebrata</taxon>
        <taxon>Euteleostomi</taxon>
        <taxon>Archelosauria</taxon>
        <taxon>Archosauria</taxon>
        <taxon>Dinosauria</taxon>
        <taxon>Saurischia</taxon>
        <taxon>Theropoda</taxon>
        <taxon>Coelurosauria</taxon>
        <taxon>Aves</taxon>
        <taxon>Neognathae</taxon>
        <taxon>Neoaves</taxon>
        <taxon>Telluraves</taxon>
        <taxon>Australaves</taxon>
        <taxon>Passeriformes</taxon>
        <taxon>Paridae</taxon>
        <taxon>Anthoscopus</taxon>
    </lineage>
</organism>
<feature type="compositionally biased region" description="Low complexity" evidence="26">
    <location>
        <begin position="1025"/>
        <end position="1037"/>
    </location>
</feature>
<keyword evidence="35" id="KW-1185">Reference proteome</keyword>
<feature type="disulfide bond" evidence="24">
    <location>
        <begin position="22"/>
        <end position="94"/>
    </location>
</feature>
<dbReference type="FunFam" id="2.60.120.200:FF:000031">
    <property type="entry name" value="NtA agrin"/>
    <property type="match status" value="1"/>
</dbReference>
<evidence type="ECO:0000259" key="31">
    <source>
        <dbReference type="PROSITE" id="PS50027"/>
    </source>
</evidence>
<dbReference type="InterPro" id="IPR013320">
    <property type="entry name" value="ConA-like_dom_sf"/>
</dbReference>
<evidence type="ECO:0000256" key="2">
    <source>
        <dbReference type="ARBA" id="ARBA00004498"/>
    </source>
</evidence>
<dbReference type="PROSITE" id="PS50025">
    <property type="entry name" value="LAM_G_DOMAIN"/>
    <property type="match status" value="3"/>
</dbReference>
<keyword evidence="5" id="KW-1003">Cell membrane</keyword>
<evidence type="ECO:0000256" key="18">
    <source>
        <dbReference type="ARBA" id="ARBA00023157"/>
    </source>
</evidence>
<feature type="domain" description="Kazal-like" evidence="33">
    <location>
        <begin position="194"/>
        <end position="242"/>
    </location>
</feature>
<feature type="domain" description="Kazal-like" evidence="33">
    <location>
        <begin position="335"/>
        <end position="389"/>
    </location>
</feature>
<dbReference type="CDD" id="cd00054">
    <property type="entry name" value="EGF_CA"/>
    <property type="match status" value="3"/>
</dbReference>
<dbReference type="SUPFAM" id="SSF100895">
    <property type="entry name" value="Kazal-type serine protease inhibitors"/>
    <property type="match status" value="9"/>
</dbReference>
<feature type="region of interest" description="Disordered" evidence="26">
    <location>
        <begin position="969"/>
        <end position="1047"/>
    </location>
</feature>
<evidence type="ECO:0000313" key="35">
    <source>
        <dbReference type="Proteomes" id="UP000554720"/>
    </source>
</evidence>
<evidence type="ECO:0000256" key="4">
    <source>
        <dbReference type="ARBA" id="ARBA00022473"/>
    </source>
</evidence>
<dbReference type="PROSITE" id="PS50024">
    <property type="entry name" value="SEA"/>
    <property type="match status" value="1"/>
</dbReference>
<evidence type="ECO:0000259" key="32">
    <source>
        <dbReference type="PROSITE" id="PS51121"/>
    </source>
</evidence>
<keyword evidence="4" id="KW-0217">Developmental protein</keyword>
<dbReference type="InterPro" id="IPR003884">
    <property type="entry name" value="FacI_MAC"/>
</dbReference>
<dbReference type="InterPro" id="IPR036058">
    <property type="entry name" value="Kazal_dom_sf"/>
</dbReference>
<dbReference type="Proteomes" id="UP000554720">
    <property type="component" value="Unassembled WGS sequence"/>
</dbReference>
<dbReference type="InterPro" id="IPR000742">
    <property type="entry name" value="EGF"/>
</dbReference>
<dbReference type="SMART" id="SM00057">
    <property type="entry name" value="FIMAC"/>
    <property type="match status" value="3"/>
</dbReference>
<dbReference type="SMART" id="SM00200">
    <property type="entry name" value="SEA"/>
    <property type="match status" value="1"/>
</dbReference>
<feature type="domain" description="Kazal-like" evidence="33">
    <location>
        <begin position="488"/>
        <end position="535"/>
    </location>
</feature>
<keyword evidence="8 23" id="KW-0245">EGF-like domain</keyword>
<dbReference type="SMART" id="SM00282">
    <property type="entry name" value="LamG"/>
    <property type="match status" value="3"/>
</dbReference>
<dbReference type="InterPro" id="IPR000082">
    <property type="entry name" value="SEA_dom"/>
</dbReference>
<feature type="region of interest" description="Disordered" evidence="26">
    <location>
        <begin position="1301"/>
        <end position="1379"/>
    </location>
</feature>
<dbReference type="FunFam" id="2.60.120.200:FF:000045">
    <property type="entry name" value="Transmembrane agrin"/>
    <property type="match status" value="1"/>
</dbReference>
<dbReference type="Gene3D" id="3.30.70.960">
    <property type="entry name" value="SEA domain"/>
    <property type="match status" value="1"/>
</dbReference>
<feature type="domain" description="Laminin G" evidence="29">
    <location>
        <begin position="1676"/>
        <end position="1863"/>
    </location>
</feature>
<dbReference type="FunFam" id="3.30.60.30:FF:000018">
    <property type="entry name" value="Transmembrane agrin"/>
    <property type="match status" value="1"/>
</dbReference>
<feature type="domain" description="SEA" evidence="28">
    <location>
        <begin position="1149"/>
        <end position="1271"/>
    </location>
</feature>
<dbReference type="SUPFAM" id="SSF57196">
    <property type="entry name" value="EGF/Laminin"/>
    <property type="match status" value="3"/>
</dbReference>
<feature type="non-terminal residue" evidence="34">
    <location>
        <position position="1"/>
    </location>
</feature>
<evidence type="ECO:0000256" key="5">
    <source>
        <dbReference type="ARBA" id="ARBA00022475"/>
    </source>
</evidence>
<dbReference type="SUPFAM" id="SSF49899">
    <property type="entry name" value="Concanavalin A-like lectins/glucanases"/>
    <property type="match status" value="3"/>
</dbReference>
<evidence type="ECO:0000259" key="33">
    <source>
        <dbReference type="PROSITE" id="PS51465"/>
    </source>
</evidence>
<evidence type="ECO:0000259" key="28">
    <source>
        <dbReference type="PROSITE" id="PS50024"/>
    </source>
</evidence>
<feature type="domain" description="Kazal-like" evidence="33">
    <location>
        <begin position="540"/>
        <end position="600"/>
    </location>
</feature>
<evidence type="ECO:0000259" key="29">
    <source>
        <dbReference type="PROSITE" id="PS50025"/>
    </source>
</evidence>
<dbReference type="Pfam" id="PF00008">
    <property type="entry name" value="EGF"/>
    <property type="match status" value="3"/>
</dbReference>
<feature type="domain" description="Kazal-like" evidence="33">
    <location>
        <begin position="695"/>
        <end position="750"/>
    </location>
</feature>
<feature type="domain" description="EGF-like" evidence="30">
    <location>
        <begin position="1590"/>
        <end position="1627"/>
    </location>
</feature>
<dbReference type="InterPro" id="IPR002049">
    <property type="entry name" value="LE_dom"/>
</dbReference>
<dbReference type="GO" id="GO:0007399">
    <property type="term" value="P:nervous system development"/>
    <property type="evidence" value="ECO:0007669"/>
    <property type="project" value="UniProtKB-ARBA"/>
</dbReference>
<dbReference type="FunFam" id="3.30.60.30:FF:000022">
    <property type="entry name" value="Transmembrane agrin"/>
    <property type="match status" value="1"/>
</dbReference>
<keyword evidence="13" id="KW-0221">Differentiation</keyword>
<evidence type="ECO:0000256" key="3">
    <source>
        <dbReference type="ARBA" id="ARBA00016077"/>
    </source>
</evidence>
<dbReference type="PROSITE" id="PS51465">
    <property type="entry name" value="KAZAL_2"/>
    <property type="match status" value="9"/>
</dbReference>
<reference evidence="34 35" key="1">
    <citation type="submission" date="2019-09" db="EMBL/GenBank/DDBJ databases">
        <title>Bird 10,000 Genomes (B10K) Project - Family phase.</title>
        <authorList>
            <person name="Zhang G."/>
        </authorList>
    </citation>
    <scope>NUCLEOTIDE SEQUENCE [LARGE SCALE GENOMIC DNA]</scope>
    <source>
        <strain evidence="34">B10K-DU-011-42</strain>
        <tissue evidence="34">Muscle</tissue>
    </source>
</reference>
<dbReference type="GO" id="GO:0005604">
    <property type="term" value="C:basement membrane"/>
    <property type="evidence" value="ECO:0007669"/>
    <property type="project" value="UniProtKB-ARBA"/>
</dbReference>
<name>A0A7L2EAH2_ANTMN</name>
<feature type="disulfide bond" evidence="23">
    <location>
        <begin position="1617"/>
        <end position="1626"/>
    </location>
</feature>
<evidence type="ECO:0000256" key="8">
    <source>
        <dbReference type="ARBA" id="ARBA00022536"/>
    </source>
</evidence>
<protein>
    <recommendedName>
        <fullName evidence="3">Agrin</fullName>
    </recommendedName>
</protein>
<feature type="disulfide bond" evidence="25">
    <location>
        <begin position="792"/>
        <end position="809"/>
    </location>
</feature>
<dbReference type="FunFam" id="3.30.60.30:FF:000019">
    <property type="entry name" value="NtA agrin"/>
    <property type="match status" value="1"/>
</dbReference>
<keyword evidence="21 25" id="KW-0424">Laminin EGF-like domain</keyword>
<feature type="domain" description="Laminin G" evidence="29">
    <location>
        <begin position="1413"/>
        <end position="1589"/>
    </location>
</feature>
<feature type="non-terminal residue" evidence="34">
    <location>
        <position position="2098"/>
    </location>
</feature>
<feature type="domain" description="EGF-like" evidence="30">
    <location>
        <begin position="1629"/>
        <end position="1666"/>
    </location>
</feature>
<evidence type="ECO:0000256" key="21">
    <source>
        <dbReference type="ARBA" id="ARBA00023292"/>
    </source>
</evidence>
<evidence type="ECO:0000256" key="20">
    <source>
        <dbReference type="ARBA" id="ARBA00023207"/>
    </source>
</evidence>
<dbReference type="FunFam" id="2.10.25.10:FF:000140">
    <property type="entry name" value="Transmembrane agrin"/>
    <property type="match status" value="1"/>
</dbReference>
<feature type="domain" description="Kazal-like" evidence="33">
    <location>
        <begin position="618"/>
        <end position="665"/>
    </location>
</feature>
<keyword evidence="7" id="KW-0272">Extracellular matrix</keyword>
<dbReference type="FunFam" id="3.30.60.30:FF:000008">
    <property type="entry name" value="Transmembrane agrin"/>
    <property type="match status" value="1"/>
</dbReference>
<dbReference type="Gene3D" id="2.10.25.10">
    <property type="entry name" value="Laminin"/>
    <property type="match status" value="6"/>
</dbReference>
<evidence type="ECO:0000259" key="30">
    <source>
        <dbReference type="PROSITE" id="PS50026"/>
    </source>
</evidence>
<dbReference type="FunFam" id="3.30.60.30:FF:000013">
    <property type="entry name" value="Agrin"/>
    <property type="match status" value="1"/>
</dbReference>
<evidence type="ECO:0000256" key="25">
    <source>
        <dbReference type="PROSITE-ProRule" id="PRU00460"/>
    </source>
</evidence>
<feature type="disulfide bond" evidence="23">
    <location>
        <begin position="1398"/>
        <end position="1407"/>
    </location>
</feature>
<dbReference type="PROSITE" id="PS00022">
    <property type="entry name" value="EGF_1"/>
    <property type="match status" value="4"/>
</dbReference>
<feature type="region of interest" description="Disordered" evidence="26">
    <location>
        <begin position="1062"/>
        <end position="1108"/>
    </location>
</feature>
<feature type="disulfide bond" evidence="25">
    <location>
        <begin position="811"/>
        <end position="820"/>
    </location>
</feature>
<dbReference type="FunFam" id="2.10.25.10:FF:000134">
    <property type="entry name" value="Transmembrane agrin"/>
    <property type="match status" value="1"/>
</dbReference>
<feature type="domain" description="Laminin EGF-like" evidence="31">
    <location>
        <begin position="790"/>
        <end position="843"/>
    </location>
</feature>
<dbReference type="GO" id="GO:0005886">
    <property type="term" value="C:plasma membrane"/>
    <property type="evidence" value="ECO:0007669"/>
    <property type="project" value="UniProtKB-SubCell"/>
</dbReference>
<dbReference type="Pfam" id="PF00054">
    <property type="entry name" value="Laminin_G_1"/>
    <property type="match status" value="3"/>
</dbReference>
<dbReference type="PROSITE" id="PS00010">
    <property type="entry name" value="ASX_HYDROXYL"/>
    <property type="match status" value="1"/>
</dbReference>
<dbReference type="Pfam" id="PF00053">
    <property type="entry name" value="EGF_laminin"/>
    <property type="match status" value="2"/>
</dbReference>
<dbReference type="Gene3D" id="2.40.50.120">
    <property type="match status" value="1"/>
</dbReference>
<dbReference type="InterPro" id="IPR001881">
    <property type="entry name" value="EGF-like_Ca-bd_dom"/>
</dbReference>
<evidence type="ECO:0000256" key="22">
    <source>
        <dbReference type="ARBA" id="ARBA00034103"/>
    </source>
</evidence>
<dbReference type="InterPro" id="IPR000152">
    <property type="entry name" value="EGF-type_Asp/Asn_hydroxyl_site"/>
</dbReference>
<dbReference type="PRINTS" id="PR00011">
    <property type="entry name" value="EGFLAMININ"/>
</dbReference>
<evidence type="ECO:0000256" key="1">
    <source>
        <dbReference type="ARBA" id="ARBA00004401"/>
    </source>
</evidence>
<feature type="disulfide bond" evidence="25">
    <location>
        <begin position="846"/>
        <end position="863"/>
    </location>
</feature>
<keyword evidence="6" id="KW-0964">Secreted</keyword>
<feature type="domain" description="NtA" evidence="32">
    <location>
        <begin position="22"/>
        <end position="155"/>
    </location>
</feature>
<dbReference type="GO" id="GO:0007528">
    <property type="term" value="P:neuromuscular junction development"/>
    <property type="evidence" value="ECO:0007669"/>
    <property type="project" value="TreeGrafter"/>
</dbReference>
<feature type="disulfide bond" evidence="25">
    <location>
        <begin position="865"/>
        <end position="874"/>
    </location>
</feature>
<feature type="chain" id="PRO_5029462947" description="Agrin" evidence="27">
    <location>
        <begin position="21"/>
        <end position="2098"/>
    </location>
</feature>
<dbReference type="FunFam" id="2.10.25.10:FF:000095">
    <property type="entry name" value="Notch, isoform B"/>
    <property type="match status" value="1"/>
</dbReference>
<evidence type="ECO:0000256" key="13">
    <source>
        <dbReference type="ARBA" id="ARBA00022782"/>
    </source>
</evidence>
<gene>
    <name evidence="34" type="primary">Agrn</name>
    <name evidence="34" type="ORF">ANTMIN_R14141</name>
</gene>
<keyword evidence="14" id="KW-0106">Calcium</keyword>
<feature type="disulfide bond" evidence="23">
    <location>
        <begin position="1887"/>
        <end position="1896"/>
    </location>
</feature>
<feature type="domain" description="EGF-like" evidence="30">
    <location>
        <begin position="1372"/>
        <end position="1408"/>
    </location>
</feature>
<feature type="compositionally biased region" description="Low complexity" evidence="26">
    <location>
        <begin position="1064"/>
        <end position="1074"/>
    </location>
</feature>
<dbReference type="PROSITE" id="PS50027">
    <property type="entry name" value="EGF_LAM_2"/>
    <property type="match status" value="2"/>
</dbReference>
<keyword evidence="12" id="KW-0677">Repeat</keyword>
<evidence type="ECO:0000256" key="7">
    <source>
        <dbReference type="ARBA" id="ARBA00022530"/>
    </source>
</evidence>
<evidence type="ECO:0000256" key="11">
    <source>
        <dbReference type="ARBA" id="ARBA00022729"/>
    </source>
</evidence>
<dbReference type="InterPro" id="IPR036364">
    <property type="entry name" value="SEA_dom_sf"/>
</dbReference>
<dbReference type="SUPFAM" id="SSF82671">
    <property type="entry name" value="SEA domain"/>
    <property type="match status" value="1"/>
</dbReference>
<comment type="caution">
    <text evidence="23">Lacks conserved residue(s) required for the propagation of feature annotation.</text>
</comment>
<dbReference type="PANTHER" id="PTHR15036">
    <property type="entry name" value="PIKACHURIN-LIKE PROTEIN"/>
    <property type="match status" value="1"/>
</dbReference>
<feature type="domain" description="EGF-like" evidence="30">
    <location>
        <begin position="1859"/>
        <end position="1897"/>
    </location>
</feature>
<dbReference type="PROSITE" id="PS51121">
    <property type="entry name" value="NTA"/>
    <property type="match status" value="1"/>
</dbReference>
<feature type="disulfide bond" evidence="25">
    <location>
        <begin position="790"/>
        <end position="802"/>
    </location>
</feature>
<dbReference type="CDD" id="cd00104">
    <property type="entry name" value="KAZAL_FS"/>
    <property type="match status" value="9"/>
</dbReference>
<evidence type="ECO:0000256" key="9">
    <source>
        <dbReference type="ARBA" id="ARBA00022692"/>
    </source>
</evidence>
<evidence type="ECO:0000256" key="14">
    <source>
        <dbReference type="ARBA" id="ARBA00022837"/>
    </source>
</evidence>
<dbReference type="GO" id="GO:0005509">
    <property type="term" value="F:calcium ion binding"/>
    <property type="evidence" value="ECO:0007669"/>
    <property type="project" value="InterPro"/>
</dbReference>
<dbReference type="PROSITE" id="PS01248">
    <property type="entry name" value="EGF_LAM_1"/>
    <property type="match status" value="1"/>
</dbReference>
<dbReference type="InterPro" id="IPR004850">
    <property type="entry name" value="NtA_dom"/>
</dbReference>
<dbReference type="SMART" id="SM00280">
    <property type="entry name" value="KAZAL"/>
    <property type="match status" value="9"/>
</dbReference>
<dbReference type="GO" id="GO:0007010">
    <property type="term" value="P:cytoskeleton organization"/>
    <property type="evidence" value="ECO:0007669"/>
    <property type="project" value="UniProtKB-ARBA"/>
</dbReference>
<dbReference type="SUPFAM" id="SSF50242">
    <property type="entry name" value="TIMP-like"/>
    <property type="match status" value="1"/>
</dbReference>
<dbReference type="PROSITE" id="PS50026">
    <property type="entry name" value="EGF_3"/>
    <property type="match status" value="4"/>
</dbReference>
<dbReference type="Pfam" id="PF00050">
    <property type="entry name" value="Kazal_1"/>
    <property type="match status" value="1"/>
</dbReference>
<accession>A0A7L2EAH2</accession>
<proteinExistence type="predicted"/>
<feature type="disulfide bond" evidence="25">
    <location>
        <begin position="844"/>
        <end position="856"/>
    </location>
</feature>
<dbReference type="Pfam" id="PF07648">
    <property type="entry name" value="Kazal_2"/>
    <property type="match status" value="8"/>
</dbReference>
<evidence type="ECO:0000256" key="24">
    <source>
        <dbReference type="PROSITE-ProRule" id="PRU00443"/>
    </source>
</evidence>
<feature type="disulfide bond" evidence="23">
    <location>
        <begin position="1656"/>
        <end position="1665"/>
    </location>
</feature>
<feature type="compositionally biased region" description="Low complexity" evidence="26">
    <location>
        <begin position="1301"/>
        <end position="1317"/>
    </location>
</feature>
<sequence length="2098" mass="223384">GGRELLALLALGMALGLGLASCPERELERREEEANVVLTGTVEEIMNVDPVHHTYSCKVRVWRYLKGKDIVSHEILQDGGNKVVIGGFGDPLICDNQVATGDTRIFFVNPAPRALWPAHRNELMLNSSLMRITLRNLEEVEHCVEEHRKLLADKPNSYFTQTPPTPRDGCRGMLCGFGAVCERSPSEPGQASCVCRRGPCAPVVAPVCGSDHSTYSNECELERAQCSLQRRIKVLSKGPCGSKDPCAEVTCSFGSTCVPSPDGQAAKCVCPSSCSGVAESPVCGSDGRDYRSLCHLNKHACDKQENVFKKFDGPCDPCRSVPSEPGRVCRVNTRTRRAELLPRPENCPPGPGPVCGDDGVTYGSECAMGRSGAIRGMDIQKVRSGQCQQQDKCKDECKFNAVCLNRRGATRCSCERISCDGAFRPLCGRDGHTYGSDCERRRAECQLQASIPTRHSGPCDLGTPSPCLSVECAFGATCVVKNQEAVCECQQQCQGHYEPVCGSDQRTYGSPCELRAMACLLQRDIGLMHKGPCDRCGKCQFGAICEAESGRCVCPTECVPSAQPVCGSDGNTYGSECELHVRACTQQKNIVVAAQGHCKSCGSSVCSFGSRCVGGQCLCPQCERQPPAPVCGSDGVTYGSPCQLQVASCQLQRSIEVARMGPCEDECGSGGSGSGDGSECEQERCRRFGGWWDEDAEDEPCMCDFTCLAVPRSPVCGSDGVTYGSECELKKTRCEKRQELFVTSQGACRALATSPPPLLALHCSHSVYGCCPDNVTLALGVGAAGCPSTCQCNPYGSYGGSCDPGTGQCSCKPGVGGPRCDRCEPGFWNFRGIVTDGRSGCTPCGCDPVGSVRDDCEQMSGLCSCRTGVMGMKCTQCPDGSRLGTAGCLQDPTAPRSCQELRCHFGASCVEVNGFAHCECPSPLCSEANMTKVCGSDGVTYGDQCQLQTIACRQGQHITVKHVGQCHESLTRTSPPKPPTPLPTLPPDRLLLPAPPRATPEPAAVATGSALPQPAPTRRGHPTTKRVTTARPATTPRLMSHGAPKATIRPLATVPVVVATSQPGYSESGSAEGSGDQEPGTSGDLEASGAGSAGEEEPDEGQVTSTPAVEGQVTATPAIERATCYNSALGCCSDGKTAAADAEGSNCPATKVFQGVLILEEVEGQELFYTPEMADPKSELFGETARSIESALDELFRGSDVRKDFRSIRVRDLGQSSAVRVIVEAHFDPATSHKAADIQGALLKQIRASRKKTILVKRPQAEHIKFMDFDWIPRLFTTTVTTTTATTMAVATTRRVPVATTRRVPVATTRRVPAATPERSGQPSPAPAATPERSGQPSPVPAATPEHSRQPSPVAAGSSSSRGMPTLQPPGPGRPCQSQPCLHGGTCEDDGQDFSCSCPAGTGGVVCEKSVGDFIPSFGGSSFLAFRTMRAYHTVRISMEFRALEPSGLLLYNAQKQGKDFISLALVGGFVELRFNTGSGTGIVTSRVRVAPGRWHRLVVTRNRRSGALAVDGEPQVSGHSPPGTDGLNLDTDLFIGGVPDDLVALVAERTEARAGLRGCIRQLGINNRLHQLHRGAGDILYGHGVGECGPQPCQPNPCLHGGTCLAKDADMFHCQCPEAYTGPTCAVERNPCEPSPCHGSATCLVLPDSGVLCACPLGRHGPLCQQVTEQEPAVPFLPDFSGASYLELQGLQSLVPDLQDRMSMELVLLARSPTGMIFYNGQKTDGKGDFVSLALHQGHLEYRYDLGKGPAVLRSAEPLPLHTWVHVQLERSGRKGVLRVSGDQAVSGESPKSRKVPHMVLNLKEPLYVGGAPDFSKLARAAAISSGFQGVVQRMSLGGVAVLREQNIRSAREVTPFRGHPCTQKPPPCQHGGSCSPRMGTYECSCPRGFSGTHCEKAIIEKAAGDAEAVAFDGQTYLEFHNAITKSAEALDFPGEPSEKALQSNHFELSIKTEATQGLLLWSGKGLEQSDYIALAIVDGFVQLSYDLGSKAVTLRSTVPVNTNQWIHIKASRVQREGSLQVGNEAPISGSSPLGATQLDTDGALWLGGLDKRSARPRLPKAFSTAFVGCMRRVLLERRELQLRQDALHAPRMLPCS</sequence>
<dbReference type="SMART" id="SM00181">
    <property type="entry name" value="EGF"/>
    <property type="match status" value="8"/>
</dbReference>
<feature type="signal peptide" evidence="27">
    <location>
        <begin position="1"/>
        <end position="20"/>
    </location>
</feature>
<comment type="caution">
    <text evidence="34">The sequence shown here is derived from an EMBL/GenBank/DDBJ whole genome shotgun (WGS) entry which is preliminary data.</text>
</comment>
<dbReference type="FunFam" id="2.60.120.200:FF:000027">
    <property type="entry name" value="Transmembrane agrin"/>
    <property type="match status" value="1"/>
</dbReference>
<dbReference type="FunFam" id="2.40.50.120:FF:000008">
    <property type="entry name" value="agrin isoform X1"/>
    <property type="match status" value="1"/>
</dbReference>
<evidence type="ECO:0000256" key="19">
    <source>
        <dbReference type="ARBA" id="ARBA00023180"/>
    </source>
</evidence>
<evidence type="ECO:0000256" key="17">
    <source>
        <dbReference type="ARBA" id="ARBA00023136"/>
    </source>
</evidence>
<evidence type="ECO:0000256" key="6">
    <source>
        <dbReference type="ARBA" id="ARBA00022525"/>
    </source>
</evidence>
<dbReference type="InterPro" id="IPR001791">
    <property type="entry name" value="Laminin_G"/>
</dbReference>
<keyword evidence="15" id="KW-0654">Proteoglycan</keyword>
<dbReference type="GO" id="GO:0043113">
    <property type="term" value="P:receptor clustering"/>
    <property type="evidence" value="ECO:0007669"/>
    <property type="project" value="InterPro"/>
</dbReference>
<dbReference type="Gene3D" id="3.30.60.30">
    <property type="match status" value="9"/>
</dbReference>
<dbReference type="SMART" id="SM00180">
    <property type="entry name" value="EGF_Lam"/>
    <property type="match status" value="2"/>
</dbReference>
<dbReference type="CDD" id="cd00110">
    <property type="entry name" value="LamG"/>
    <property type="match status" value="3"/>
</dbReference>
<dbReference type="GO" id="GO:0061024">
    <property type="term" value="P:membrane organization"/>
    <property type="evidence" value="ECO:0007669"/>
    <property type="project" value="UniProtKB-ARBA"/>
</dbReference>
<evidence type="ECO:0000256" key="10">
    <source>
        <dbReference type="ARBA" id="ARBA00022723"/>
    </source>
</evidence>
<keyword evidence="11 27" id="KW-0732">Signal</keyword>
<dbReference type="FunFam" id="3.30.60.30:FF:000024">
    <property type="entry name" value="Transmembrane agrin"/>
    <property type="match status" value="2"/>
</dbReference>
<dbReference type="GO" id="GO:0043236">
    <property type="term" value="F:laminin binding"/>
    <property type="evidence" value="ECO:0007669"/>
    <property type="project" value="InterPro"/>
</dbReference>
<evidence type="ECO:0000256" key="12">
    <source>
        <dbReference type="ARBA" id="ARBA00022737"/>
    </source>
</evidence>
<dbReference type="FunFam" id="3.30.70.960:FF:000001">
    <property type="entry name" value="NtA agrin"/>
    <property type="match status" value="1"/>
</dbReference>
<evidence type="ECO:0000256" key="27">
    <source>
        <dbReference type="SAM" id="SignalP"/>
    </source>
</evidence>
<keyword evidence="19" id="KW-0325">Glycoprotein</keyword>
<keyword evidence="17" id="KW-0472">Membrane</keyword>
<comment type="subcellular location">
    <subcellularLocation>
        <location evidence="1">Cell membrane</location>
        <topology evidence="1">Single-pass type II membrane protein</topology>
    </subcellularLocation>
    <subcellularLocation>
        <location evidence="2">Secreted</location>
        <location evidence="2">Extracellular space</location>
        <location evidence="2">Extracellular matrix</location>
    </subcellularLocation>
    <subcellularLocation>
        <location evidence="22">Synapse</location>
    </subcellularLocation>
</comment>
<evidence type="ECO:0000256" key="15">
    <source>
        <dbReference type="ARBA" id="ARBA00022974"/>
    </source>
</evidence>
<dbReference type="EMBL" id="VWYI01027234">
    <property type="protein sequence ID" value="NXQ58704.1"/>
    <property type="molecule type" value="Genomic_DNA"/>
</dbReference>
<dbReference type="PANTHER" id="PTHR15036:SF83">
    <property type="entry name" value="AGRIN"/>
    <property type="match status" value="1"/>
</dbReference>
<feature type="domain" description="Kazal-like" evidence="33">
    <location>
        <begin position="919"/>
        <end position="968"/>
    </location>
</feature>
<keyword evidence="10" id="KW-0479">Metal-binding</keyword>
<dbReference type="Pfam" id="PF03146">
    <property type="entry name" value="NtA"/>
    <property type="match status" value="1"/>
</dbReference>
<dbReference type="CDD" id="cd00055">
    <property type="entry name" value="EGF_Lam"/>
    <property type="match status" value="2"/>
</dbReference>
<feature type="compositionally biased region" description="Pro residues" evidence="26">
    <location>
        <begin position="975"/>
        <end position="986"/>
    </location>
</feature>
<evidence type="ECO:0000256" key="26">
    <source>
        <dbReference type="SAM" id="MobiDB-lite"/>
    </source>
</evidence>
<dbReference type="GO" id="GO:0030154">
    <property type="term" value="P:cell differentiation"/>
    <property type="evidence" value="ECO:0007669"/>
    <property type="project" value="UniProtKB-KW"/>
</dbReference>
<dbReference type="Pfam" id="PF01390">
    <property type="entry name" value="SEA"/>
    <property type="match status" value="1"/>
</dbReference>
<dbReference type="InterPro" id="IPR008993">
    <property type="entry name" value="TIMP-like_OB-fold"/>
</dbReference>
<feature type="domain" description="Kazal-like" evidence="33">
    <location>
        <begin position="262"/>
        <end position="317"/>
    </location>
</feature>
<dbReference type="SMART" id="SM00274">
    <property type="entry name" value="FOLN"/>
    <property type="match status" value="5"/>
</dbReference>
<dbReference type="PROSITE" id="PS01186">
    <property type="entry name" value="EGF_2"/>
    <property type="match status" value="1"/>
</dbReference>
<dbReference type="SMART" id="SM00179">
    <property type="entry name" value="EGF_CA"/>
    <property type="match status" value="4"/>
</dbReference>
<feature type="domain" description="Laminin G" evidence="29">
    <location>
        <begin position="1921"/>
        <end position="2097"/>
    </location>
</feature>
<keyword evidence="16" id="KW-0770">Synapse</keyword>